<proteinExistence type="predicted"/>
<dbReference type="KEGG" id="ery:CP97_05255"/>
<feature type="region of interest" description="Disordered" evidence="1">
    <location>
        <begin position="21"/>
        <end position="43"/>
    </location>
</feature>
<reference evidence="3" key="2">
    <citation type="submission" date="2015-04" db="EMBL/GenBank/DDBJ databases">
        <title>The complete genome sequence of Erythrobacter sp. s21-N3.</title>
        <authorList>
            <person name="Zhuang L."/>
            <person name="Liu Y."/>
            <person name="Shao Z."/>
        </authorList>
    </citation>
    <scope>NUCLEOTIDE SEQUENCE [LARGE SCALE GENOMIC DNA]</scope>
    <source>
        <strain evidence="3">s21-N3</strain>
    </source>
</reference>
<evidence type="ECO:0000313" key="3">
    <source>
        <dbReference type="Proteomes" id="UP000059113"/>
    </source>
</evidence>
<evidence type="ECO:0000313" key="2">
    <source>
        <dbReference type="EMBL" id="AKQ41558.2"/>
    </source>
</evidence>
<dbReference type="STRING" id="1648404.CP97_05255"/>
<dbReference type="EMBL" id="CP011310">
    <property type="protein sequence ID" value="AKQ41558.2"/>
    <property type="molecule type" value="Genomic_DNA"/>
</dbReference>
<protein>
    <submittedName>
        <fullName evidence="2">Uncharacterized protein</fullName>
    </submittedName>
</protein>
<dbReference type="AlphaFoldDB" id="A0A0H4VWV3"/>
<name>A0A0H4VWV3_9SPHN</name>
<reference evidence="2 3" key="1">
    <citation type="journal article" date="2015" name="Int. J. Syst. Evol. Microbiol.">
        <title>Erythrobacter atlanticus sp. nov., a bacterium from ocean sediment able to degrade polycyclic aromatic hydrocarbons.</title>
        <authorList>
            <person name="Zhuang L."/>
            <person name="Liu Y."/>
            <person name="Wang L."/>
            <person name="Wang W."/>
            <person name="Shao Z."/>
        </authorList>
    </citation>
    <scope>NUCLEOTIDE SEQUENCE [LARGE SCALE GENOMIC DNA]</scope>
    <source>
        <strain evidence="3">s21-N3</strain>
    </source>
</reference>
<sequence length="43" mass="4820">MSLRKELDDLKWNIKADMIRMHPRTGPGNVARMDVPGSLSPAN</sequence>
<gene>
    <name evidence="2" type="ORF">CP97_05255</name>
</gene>
<dbReference type="Proteomes" id="UP000059113">
    <property type="component" value="Chromosome"/>
</dbReference>
<evidence type="ECO:0000256" key="1">
    <source>
        <dbReference type="SAM" id="MobiDB-lite"/>
    </source>
</evidence>
<organism evidence="2 3">
    <name type="scientific">Aurantiacibacter atlanticus</name>
    <dbReference type="NCBI Taxonomy" id="1648404"/>
    <lineage>
        <taxon>Bacteria</taxon>
        <taxon>Pseudomonadati</taxon>
        <taxon>Pseudomonadota</taxon>
        <taxon>Alphaproteobacteria</taxon>
        <taxon>Sphingomonadales</taxon>
        <taxon>Erythrobacteraceae</taxon>
        <taxon>Aurantiacibacter</taxon>
    </lineage>
</organism>
<keyword evidence="3" id="KW-1185">Reference proteome</keyword>
<accession>A0A0H4VWV3</accession>